<feature type="signal peptide" evidence="7">
    <location>
        <begin position="1"/>
        <end position="26"/>
    </location>
</feature>
<dbReference type="Pfam" id="PF00884">
    <property type="entry name" value="Sulfatase"/>
    <property type="match status" value="1"/>
</dbReference>
<accession>A0ABQ9F9U8</accession>
<evidence type="ECO:0000256" key="2">
    <source>
        <dbReference type="ARBA" id="ARBA00008779"/>
    </source>
</evidence>
<dbReference type="Pfam" id="PF14707">
    <property type="entry name" value="Sulfatase_C"/>
    <property type="match status" value="1"/>
</dbReference>
<comment type="caution">
    <text evidence="9">The sequence shown here is derived from an EMBL/GenBank/DDBJ whole genome shotgun (WGS) entry which is preliminary data.</text>
</comment>
<evidence type="ECO:0000256" key="7">
    <source>
        <dbReference type="SAM" id="SignalP"/>
    </source>
</evidence>
<dbReference type="Gene3D" id="1.10.287.550">
    <property type="entry name" value="Helix hairpin bin"/>
    <property type="match status" value="1"/>
</dbReference>
<proteinExistence type="inferred from homology"/>
<feature type="transmembrane region" description="Helical" evidence="6">
    <location>
        <begin position="191"/>
        <end position="210"/>
    </location>
</feature>
<protein>
    <recommendedName>
        <fullName evidence="8">Sulfatase N-terminal domain-containing protein</fullName>
    </recommendedName>
</protein>
<evidence type="ECO:0000256" key="1">
    <source>
        <dbReference type="ARBA" id="ARBA00001913"/>
    </source>
</evidence>
<keyword evidence="6" id="KW-1133">Transmembrane helix</keyword>
<dbReference type="PROSITE" id="PS00523">
    <property type="entry name" value="SULFATASE_1"/>
    <property type="match status" value="1"/>
</dbReference>
<keyword evidence="10" id="KW-1185">Reference proteome</keyword>
<gene>
    <name evidence="9" type="ORF">KUTeg_008709</name>
</gene>
<evidence type="ECO:0000313" key="10">
    <source>
        <dbReference type="Proteomes" id="UP001217089"/>
    </source>
</evidence>
<sequence length="557" mass="63012">MMDKSKFNHYLVMFLTLEYFVNLVCSMNNVPRPNIIIMLADDLGYGDLGCFGNTSLRTPNIDKMANEGVKLTHHLAAASVCSPSRAALLTGRYPIRSGMYPDGIVRVNLFIANRGGLPPSEVTFAKILKEAGYKTALIGKWHLGMSRDHYNDFVFHPLNHGFDYYYGHILTNVKDFSGEGDRVLLSLLPNLYKGIALAYIIGIITFYLLFKKGLINKTLLVILTVLVTFLLSYFILLFENLTTLNSVLMRNFDVVEQPIQLESLMSRYVSEGLEYLQQRKNDGSPFLLFLSWDRVHTAFKIPKEFRGKSKHGRYGDAVEELDWGTGQIMSAVKSLELDKNTLVYFTSDNGGGKAQGAVDGGIRVPAIVWSPKLLPSNITQDEPTSQMDILPTLSYLTNSDVPKDRIIDGKNIFSLLKGDEVISPHQYFFHYCGSSLHAIRFRPRTGKKVWKLVFYEPDYLPGKQECTFICSCSKAHQLNPPELFELTSNPGETKPLNISSNKDYEIIVESMLKAKQEHEKSAVPAESQVTFYKVMWWPHLQPCCNFPYCSCKDTKFT</sequence>
<dbReference type="EMBL" id="JARBDR010000342">
    <property type="protein sequence ID" value="KAJ8314148.1"/>
    <property type="molecule type" value="Genomic_DNA"/>
</dbReference>
<feature type="domain" description="Sulfatase N-terminal" evidence="8">
    <location>
        <begin position="33"/>
        <end position="398"/>
    </location>
</feature>
<comment type="similarity">
    <text evidence="2">Belongs to the sulfatase family.</text>
</comment>
<keyword evidence="4" id="KW-0378">Hydrolase</keyword>
<comment type="cofactor">
    <cofactor evidence="1">
        <name>Ca(2+)</name>
        <dbReference type="ChEBI" id="CHEBI:29108"/>
    </cofactor>
</comment>
<dbReference type="InterPro" id="IPR000917">
    <property type="entry name" value="Sulfatase_N"/>
</dbReference>
<evidence type="ECO:0000256" key="5">
    <source>
        <dbReference type="ARBA" id="ARBA00022837"/>
    </source>
</evidence>
<dbReference type="InterPro" id="IPR050738">
    <property type="entry name" value="Sulfatase"/>
</dbReference>
<dbReference type="Gene3D" id="3.30.1120.10">
    <property type="match status" value="1"/>
</dbReference>
<evidence type="ECO:0000259" key="8">
    <source>
        <dbReference type="Pfam" id="PF00884"/>
    </source>
</evidence>
<evidence type="ECO:0000313" key="9">
    <source>
        <dbReference type="EMBL" id="KAJ8314148.1"/>
    </source>
</evidence>
<evidence type="ECO:0000256" key="6">
    <source>
        <dbReference type="SAM" id="Phobius"/>
    </source>
</evidence>
<evidence type="ECO:0000256" key="3">
    <source>
        <dbReference type="ARBA" id="ARBA00022723"/>
    </source>
</evidence>
<dbReference type="InterPro" id="IPR017850">
    <property type="entry name" value="Alkaline_phosphatase_core_sf"/>
</dbReference>
<dbReference type="PANTHER" id="PTHR42693">
    <property type="entry name" value="ARYLSULFATASE FAMILY MEMBER"/>
    <property type="match status" value="1"/>
</dbReference>
<keyword evidence="6" id="KW-0812">Transmembrane</keyword>
<organism evidence="9 10">
    <name type="scientific">Tegillarca granosa</name>
    <name type="common">Malaysian cockle</name>
    <name type="synonym">Anadara granosa</name>
    <dbReference type="NCBI Taxonomy" id="220873"/>
    <lineage>
        <taxon>Eukaryota</taxon>
        <taxon>Metazoa</taxon>
        <taxon>Spiralia</taxon>
        <taxon>Lophotrochozoa</taxon>
        <taxon>Mollusca</taxon>
        <taxon>Bivalvia</taxon>
        <taxon>Autobranchia</taxon>
        <taxon>Pteriomorphia</taxon>
        <taxon>Arcoida</taxon>
        <taxon>Arcoidea</taxon>
        <taxon>Arcidae</taxon>
        <taxon>Tegillarca</taxon>
    </lineage>
</organism>
<dbReference type="Gene3D" id="3.40.720.10">
    <property type="entry name" value="Alkaline Phosphatase, subunit A"/>
    <property type="match status" value="1"/>
</dbReference>
<dbReference type="InterPro" id="IPR024607">
    <property type="entry name" value="Sulfatase_CS"/>
</dbReference>
<keyword evidence="7" id="KW-0732">Signal</keyword>
<dbReference type="Proteomes" id="UP001217089">
    <property type="component" value="Unassembled WGS sequence"/>
</dbReference>
<evidence type="ECO:0000256" key="4">
    <source>
        <dbReference type="ARBA" id="ARBA00022801"/>
    </source>
</evidence>
<keyword evidence="5" id="KW-0106">Calcium</keyword>
<feature type="chain" id="PRO_5046150135" description="Sulfatase N-terminal domain-containing protein" evidence="7">
    <location>
        <begin position="27"/>
        <end position="557"/>
    </location>
</feature>
<keyword evidence="6" id="KW-0472">Membrane</keyword>
<dbReference type="SUPFAM" id="SSF53649">
    <property type="entry name" value="Alkaline phosphatase-like"/>
    <property type="match status" value="1"/>
</dbReference>
<dbReference type="PROSITE" id="PS00149">
    <property type="entry name" value="SULFATASE_2"/>
    <property type="match status" value="1"/>
</dbReference>
<reference evidence="9 10" key="1">
    <citation type="submission" date="2022-12" db="EMBL/GenBank/DDBJ databases">
        <title>Chromosome-level genome of Tegillarca granosa.</title>
        <authorList>
            <person name="Kim J."/>
        </authorList>
    </citation>
    <scope>NUCLEOTIDE SEQUENCE [LARGE SCALE GENOMIC DNA]</scope>
    <source>
        <strain evidence="9">Teg-2019</strain>
        <tissue evidence="9">Adductor muscle</tissue>
    </source>
</reference>
<dbReference type="PANTHER" id="PTHR42693:SF49">
    <property type="entry name" value="SULFATASE N-TERMINAL DOMAIN-CONTAINING PROTEIN"/>
    <property type="match status" value="1"/>
</dbReference>
<feature type="transmembrane region" description="Helical" evidence="6">
    <location>
        <begin position="219"/>
        <end position="238"/>
    </location>
</feature>
<name>A0ABQ9F9U8_TEGGR</name>
<keyword evidence="3" id="KW-0479">Metal-binding</keyword>